<comment type="function">
    <text evidence="18">Core subunit of the mitochondrial membrane respiratory chain NADH dehydrogenase (Complex I) which catalyzes electron transfer from NADH through the respiratory chain, using ubiquinone as an electron acceptor. Essential for the catalytic activity and assembly of complex I.</text>
</comment>
<evidence type="ECO:0000256" key="3">
    <source>
        <dbReference type="ARBA" id="ARBA00007012"/>
    </source>
</evidence>
<evidence type="ECO:0000313" key="20">
    <source>
        <dbReference type="EMBL" id="ANW48070.1"/>
    </source>
</evidence>
<feature type="transmembrane region" description="Helical" evidence="18">
    <location>
        <begin position="313"/>
        <end position="334"/>
    </location>
</feature>
<evidence type="ECO:0000256" key="14">
    <source>
        <dbReference type="ARBA" id="ARBA00023075"/>
    </source>
</evidence>
<dbReference type="PANTHER" id="PTHR46552:SF1">
    <property type="entry name" value="NADH-UBIQUINONE OXIDOREDUCTASE CHAIN 2"/>
    <property type="match status" value="1"/>
</dbReference>
<comment type="similarity">
    <text evidence="3 18">Belongs to the complex I subunit 2 family.</text>
</comment>
<evidence type="ECO:0000256" key="12">
    <source>
        <dbReference type="ARBA" id="ARBA00022989"/>
    </source>
</evidence>
<evidence type="ECO:0000256" key="5">
    <source>
        <dbReference type="ARBA" id="ARBA00021008"/>
    </source>
</evidence>
<keyword evidence="6" id="KW-0813">Transport</keyword>
<keyword evidence="13 18" id="KW-0520">NAD</keyword>
<keyword evidence="14 18" id="KW-0830">Ubiquinone</keyword>
<feature type="transmembrane region" description="Helical" evidence="18">
    <location>
        <begin position="238"/>
        <end position="257"/>
    </location>
</feature>
<feature type="transmembrane region" description="Helical" evidence="18">
    <location>
        <begin position="173"/>
        <end position="191"/>
    </location>
</feature>
<dbReference type="EMBL" id="KU877030">
    <property type="protein sequence ID" value="ANW48070.1"/>
    <property type="molecule type" value="Genomic_DNA"/>
</dbReference>
<comment type="catalytic activity">
    <reaction evidence="17 18">
        <text>a ubiquinone + NADH + 5 H(+)(in) = a ubiquinol + NAD(+) + 4 H(+)(out)</text>
        <dbReference type="Rhea" id="RHEA:29091"/>
        <dbReference type="Rhea" id="RHEA-COMP:9565"/>
        <dbReference type="Rhea" id="RHEA-COMP:9566"/>
        <dbReference type="ChEBI" id="CHEBI:15378"/>
        <dbReference type="ChEBI" id="CHEBI:16389"/>
        <dbReference type="ChEBI" id="CHEBI:17976"/>
        <dbReference type="ChEBI" id="CHEBI:57540"/>
        <dbReference type="ChEBI" id="CHEBI:57945"/>
        <dbReference type="EC" id="7.1.1.2"/>
    </reaction>
</comment>
<feature type="transmembrane region" description="Helical" evidence="18">
    <location>
        <begin position="269"/>
        <end position="293"/>
    </location>
</feature>
<evidence type="ECO:0000256" key="6">
    <source>
        <dbReference type="ARBA" id="ARBA00022448"/>
    </source>
</evidence>
<evidence type="ECO:0000256" key="7">
    <source>
        <dbReference type="ARBA" id="ARBA00022660"/>
    </source>
</evidence>
<keyword evidence="15 18" id="KW-0496">Mitochondrion</keyword>
<keyword evidence="10 18" id="KW-1278">Translocase</keyword>
<evidence type="ECO:0000256" key="18">
    <source>
        <dbReference type="RuleBase" id="RU003403"/>
    </source>
</evidence>
<evidence type="ECO:0000256" key="2">
    <source>
        <dbReference type="ARBA" id="ARBA00004448"/>
    </source>
</evidence>
<dbReference type="Pfam" id="PF00361">
    <property type="entry name" value="Proton_antipo_M"/>
    <property type="match status" value="1"/>
</dbReference>
<dbReference type="InterPro" id="IPR001750">
    <property type="entry name" value="ND/Mrp_TM"/>
</dbReference>
<protein>
    <recommendedName>
        <fullName evidence="5 18">NADH-ubiquinone oxidoreductase chain 2</fullName>
        <ecNumber evidence="4 18">7.1.1.2</ecNumber>
    </recommendedName>
</protein>
<keyword evidence="9 18" id="KW-0999">Mitochondrion inner membrane</keyword>
<name>A0A1B1W5L1_HIPCN</name>
<keyword evidence="8 18" id="KW-0812">Transmembrane</keyword>
<evidence type="ECO:0000256" key="10">
    <source>
        <dbReference type="ARBA" id="ARBA00022967"/>
    </source>
</evidence>
<accession>A0A1B1W5L1</accession>
<comment type="function">
    <text evidence="1">Core subunit of the mitochondrial membrane respiratory chain NADH dehydrogenase (Complex I) that is believed to belong to the minimal assembly required for catalysis. Complex I functions in the transfer of electrons from NADH to the respiratory chain. The immediate electron acceptor for the enzyme is believed to be ubiquinone.</text>
</comment>
<evidence type="ECO:0000256" key="17">
    <source>
        <dbReference type="ARBA" id="ARBA00049551"/>
    </source>
</evidence>
<evidence type="ECO:0000256" key="16">
    <source>
        <dbReference type="ARBA" id="ARBA00023136"/>
    </source>
</evidence>
<evidence type="ECO:0000256" key="4">
    <source>
        <dbReference type="ARBA" id="ARBA00012944"/>
    </source>
</evidence>
<geneLocation type="mitochondrion" evidence="20"/>
<dbReference type="GO" id="GO:0005743">
    <property type="term" value="C:mitochondrial inner membrane"/>
    <property type="evidence" value="ECO:0007669"/>
    <property type="project" value="UniProtKB-SubCell"/>
</dbReference>
<keyword evidence="12 18" id="KW-1133">Transmembrane helix</keyword>
<evidence type="ECO:0000256" key="15">
    <source>
        <dbReference type="ARBA" id="ARBA00023128"/>
    </source>
</evidence>
<dbReference type="PRINTS" id="PR01436">
    <property type="entry name" value="NADHDHGNASE2"/>
</dbReference>
<keyword evidence="16 18" id="KW-0472">Membrane</keyword>
<reference evidence="20" key="1">
    <citation type="submission" date="2016-03" db="EMBL/GenBank/DDBJ databases">
        <title>Comparison of mitogenome assembly strategies.</title>
        <authorList>
            <person name="Pires Paula D."/>
            <person name="Velozo Timbo R."/>
            <person name="Togawa R."/>
        </authorList>
    </citation>
    <scope>NUCLEOTIDE SEQUENCE</scope>
</reference>
<keyword evidence="7 18" id="KW-0679">Respiratory chain</keyword>
<feature type="transmembrane region" description="Helical" evidence="18">
    <location>
        <begin position="7"/>
        <end position="31"/>
    </location>
</feature>
<evidence type="ECO:0000256" key="9">
    <source>
        <dbReference type="ARBA" id="ARBA00022792"/>
    </source>
</evidence>
<sequence length="335" mass="40284">MIKIMKFMFYIIMMLGTLISISAFSWFNIWIGLELNLLAFIPIINYDNFKYSSEVALKYFLVQVSASLFILFSFIYSLMLNSSLEQMEMLPMFMFNSAILMKMGAAPFHFWYPEIAEGLSWMNLLVLMTWQKIAPMVLIMYNFSMNLMFCLIILMSMILSSMKSWNQTNLKKILVLSSINHTGWMLSMMFLNQSLWMLYFMIYSFITINMIYIFNKFKIFYLNDLFNLMNYNKYMKMFYFFNFFSLGGIPPFLGFFPKWLALKIMLENNLFLLAFLMIFLTLIFLFIYMRLIIQALLFKMYNKKPFKTYKLPFIFYINWINLTGLVMFTMIFSMY</sequence>
<feature type="transmembrane region" description="Helical" evidence="18">
    <location>
        <begin position="197"/>
        <end position="217"/>
    </location>
</feature>
<organism evidence="20">
    <name type="scientific">Hippodamia convergens</name>
    <name type="common">Convergent lady beetle</name>
    <dbReference type="NCBI Taxonomy" id="64696"/>
    <lineage>
        <taxon>Eukaryota</taxon>
        <taxon>Metazoa</taxon>
        <taxon>Ecdysozoa</taxon>
        <taxon>Arthropoda</taxon>
        <taxon>Hexapoda</taxon>
        <taxon>Insecta</taxon>
        <taxon>Pterygota</taxon>
        <taxon>Neoptera</taxon>
        <taxon>Endopterygota</taxon>
        <taxon>Coleoptera</taxon>
        <taxon>Polyphaga</taxon>
        <taxon>Cucujiformia</taxon>
        <taxon>Coccinelloidea</taxon>
        <taxon>Coccinellidae</taxon>
        <taxon>Coccinellinae</taxon>
        <taxon>Coccinellini</taxon>
        <taxon>Hippodamia</taxon>
    </lineage>
</organism>
<proteinExistence type="inferred from homology"/>
<feature type="domain" description="NADH:quinone oxidoreductase/Mrp antiporter transmembrane" evidence="19">
    <location>
        <begin position="25"/>
        <end position="283"/>
    </location>
</feature>
<feature type="transmembrane region" description="Helical" evidence="18">
    <location>
        <begin position="92"/>
        <end position="113"/>
    </location>
</feature>
<keyword evidence="11 18" id="KW-0249">Electron transport</keyword>
<dbReference type="GO" id="GO:0008137">
    <property type="term" value="F:NADH dehydrogenase (ubiquinone) activity"/>
    <property type="evidence" value="ECO:0007669"/>
    <property type="project" value="UniProtKB-EC"/>
</dbReference>
<dbReference type="GO" id="GO:0006120">
    <property type="term" value="P:mitochondrial electron transport, NADH to ubiquinone"/>
    <property type="evidence" value="ECO:0007669"/>
    <property type="project" value="InterPro"/>
</dbReference>
<evidence type="ECO:0000259" key="19">
    <source>
        <dbReference type="Pfam" id="PF00361"/>
    </source>
</evidence>
<dbReference type="AlphaFoldDB" id="A0A1B1W5L1"/>
<dbReference type="InterPro" id="IPR003917">
    <property type="entry name" value="NADH_UbQ_OxRdtase_chain2"/>
</dbReference>
<comment type="subcellular location">
    <subcellularLocation>
        <location evidence="2 18">Mitochondrion inner membrane</location>
        <topology evidence="2 18">Multi-pass membrane protein</topology>
    </subcellularLocation>
</comment>
<dbReference type="InterPro" id="IPR050175">
    <property type="entry name" value="Complex_I_Subunit_2"/>
</dbReference>
<dbReference type="EC" id="7.1.1.2" evidence="4 18"/>
<evidence type="ECO:0000256" key="13">
    <source>
        <dbReference type="ARBA" id="ARBA00023027"/>
    </source>
</evidence>
<evidence type="ECO:0000256" key="8">
    <source>
        <dbReference type="ARBA" id="ARBA00022692"/>
    </source>
</evidence>
<feature type="transmembrane region" description="Helical" evidence="18">
    <location>
        <begin position="59"/>
        <end position="80"/>
    </location>
</feature>
<dbReference type="PANTHER" id="PTHR46552">
    <property type="entry name" value="NADH-UBIQUINONE OXIDOREDUCTASE CHAIN 2"/>
    <property type="match status" value="1"/>
</dbReference>
<feature type="transmembrane region" description="Helical" evidence="18">
    <location>
        <begin position="133"/>
        <end position="161"/>
    </location>
</feature>
<evidence type="ECO:0000256" key="1">
    <source>
        <dbReference type="ARBA" id="ARBA00003257"/>
    </source>
</evidence>
<evidence type="ECO:0000256" key="11">
    <source>
        <dbReference type="ARBA" id="ARBA00022982"/>
    </source>
</evidence>